<feature type="region of interest" description="Disordered" evidence="18">
    <location>
        <begin position="508"/>
        <end position="677"/>
    </location>
</feature>
<comment type="similarity">
    <text evidence="4 16">Belongs to the MRE11/RAD32 family.</text>
</comment>
<dbReference type="GO" id="GO:0008296">
    <property type="term" value="F:3'-5'-DNA exonuclease activity"/>
    <property type="evidence" value="ECO:0007669"/>
    <property type="project" value="InterPro"/>
</dbReference>
<keyword evidence="10 16" id="KW-0378">Hydrolase</keyword>
<dbReference type="PIRSF" id="PIRSF000882">
    <property type="entry name" value="DSB_repair_MRE11"/>
    <property type="match status" value="1"/>
</dbReference>
<evidence type="ECO:0000256" key="18">
    <source>
        <dbReference type="SAM" id="MobiDB-lite"/>
    </source>
</evidence>
<evidence type="ECO:0000256" key="13">
    <source>
        <dbReference type="ARBA" id="ARBA00023211"/>
    </source>
</evidence>
<evidence type="ECO:0000256" key="15">
    <source>
        <dbReference type="ARBA" id="ARBA00023254"/>
    </source>
</evidence>
<dbReference type="EMBL" id="KQ241633">
    <property type="protein sequence ID" value="KNC86828.1"/>
    <property type="molecule type" value="Genomic_DNA"/>
</dbReference>
<dbReference type="GO" id="GO:0030870">
    <property type="term" value="C:Mre11 complex"/>
    <property type="evidence" value="ECO:0007669"/>
    <property type="project" value="UniProtKB-UniRule"/>
</dbReference>
<dbReference type="AlphaFoldDB" id="A0A0L0GEW2"/>
<comment type="subcellular location">
    <subcellularLocation>
        <location evidence="3">Chromosome</location>
    </subcellularLocation>
    <subcellularLocation>
        <location evidence="2 16">Nucleus</location>
    </subcellularLocation>
</comment>
<dbReference type="GO" id="GO:0000014">
    <property type="term" value="F:single-stranded DNA endodeoxyribonuclease activity"/>
    <property type="evidence" value="ECO:0007669"/>
    <property type="project" value="TreeGrafter"/>
</dbReference>
<feature type="compositionally biased region" description="Acidic residues" evidence="18">
    <location>
        <begin position="626"/>
        <end position="636"/>
    </location>
</feature>
<dbReference type="SMART" id="SM01347">
    <property type="entry name" value="Mre11_DNA_bind"/>
    <property type="match status" value="1"/>
</dbReference>
<keyword evidence="6 16" id="KW-0540">Nuclease</keyword>
<dbReference type="GO" id="GO:0035861">
    <property type="term" value="C:site of double-strand break"/>
    <property type="evidence" value="ECO:0007669"/>
    <property type="project" value="TreeGrafter"/>
</dbReference>
<dbReference type="GO" id="GO:0030145">
    <property type="term" value="F:manganese ion binding"/>
    <property type="evidence" value="ECO:0007669"/>
    <property type="project" value="UniProtKB-UniRule"/>
</dbReference>
<evidence type="ECO:0000256" key="10">
    <source>
        <dbReference type="ARBA" id="ARBA00022801"/>
    </source>
</evidence>
<evidence type="ECO:0000256" key="5">
    <source>
        <dbReference type="ARBA" id="ARBA00022454"/>
    </source>
</evidence>
<dbReference type="InterPro" id="IPR004843">
    <property type="entry name" value="Calcineurin-like_PHP"/>
</dbReference>
<proteinExistence type="inferred from homology"/>
<name>A0A0L0GEW2_9EUKA</name>
<keyword evidence="21" id="KW-1185">Reference proteome</keyword>
<comment type="cofactor">
    <cofactor evidence="1 16">
        <name>Mn(2+)</name>
        <dbReference type="ChEBI" id="CHEBI:29035"/>
    </cofactor>
</comment>
<keyword evidence="11 16" id="KW-0269">Exonuclease</keyword>
<dbReference type="GO" id="GO:0006303">
    <property type="term" value="P:double-strand break repair via nonhomologous end joining"/>
    <property type="evidence" value="ECO:0007669"/>
    <property type="project" value="TreeGrafter"/>
</dbReference>
<feature type="compositionally biased region" description="Low complexity" evidence="18">
    <location>
        <begin position="645"/>
        <end position="665"/>
    </location>
</feature>
<evidence type="ECO:0000256" key="11">
    <source>
        <dbReference type="ARBA" id="ARBA00022839"/>
    </source>
</evidence>
<gene>
    <name evidence="20" type="ORF">SARC_01021</name>
</gene>
<evidence type="ECO:0000256" key="6">
    <source>
        <dbReference type="ARBA" id="ARBA00022722"/>
    </source>
</evidence>
<dbReference type="InterPro" id="IPR029052">
    <property type="entry name" value="Metallo-depent_PP-like"/>
</dbReference>
<evidence type="ECO:0000256" key="7">
    <source>
        <dbReference type="ARBA" id="ARBA00022723"/>
    </source>
</evidence>
<evidence type="ECO:0000256" key="4">
    <source>
        <dbReference type="ARBA" id="ARBA00009028"/>
    </source>
</evidence>
<comment type="function">
    <text evidence="16">Core component of the MRN complex, which plays a central role in double-strand break (DSB) repair, DNA recombination, maintenance of telomere integrity and meiosis. The MRN complex is involved in the repair of DNA double-strand breaks (DSBs) via homologous recombination (HR), an error-free mechanism which primarily occurs during S and G2 phases. The complex (1) mediates the end resection of damaged DNA, which generates proper single-stranded DNA, a key initial steps in HR, and is (2) required for the recruitment of other repair factors and efficient activation of ATM and ATR upon DNA damage. Within the MRN complex, MRE11 possesses both single-strand endonuclease activity and double-strand-specific 3'-5' exonuclease activity. MRE11 first endonucleolytically cleaves the 5' strand at DNA DSB ends to prevent non-homologous end joining (NHEJ) and licence HR. It then generates a single-stranded DNA gap via 3' to 5' exonucleolytic degradation, which is required for single-strand invasion and recombination.</text>
</comment>
<keyword evidence="12 16" id="KW-0234">DNA repair</keyword>
<evidence type="ECO:0000313" key="20">
    <source>
        <dbReference type="EMBL" id="KNC86828.1"/>
    </source>
</evidence>
<evidence type="ECO:0000256" key="9">
    <source>
        <dbReference type="ARBA" id="ARBA00022763"/>
    </source>
</evidence>
<dbReference type="InterPro" id="IPR003701">
    <property type="entry name" value="Mre11"/>
</dbReference>
<feature type="active site" description="Proton donor" evidence="17">
    <location>
        <position position="123"/>
    </location>
</feature>
<evidence type="ECO:0000256" key="17">
    <source>
        <dbReference type="PIRSR" id="PIRSR000882-1"/>
    </source>
</evidence>
<dbReference type="STRING" id="667725.A0A0L0GEW2"/>
<feature type="compositionally biased region" description="Acidic residues" evidence="18">
    <location>
        <begin position="424"/>
        <end position="434"/>
    </location>
</feature>
<keyword evidence="14 16" id="KW-0539">Nucleus</keyword>
<dbReference type="OrthoDB" id="30417at2759"/>
<evidence type="ECO:0000256" key="2">
    <source>
        <dbReference type="ARBA" id="ARBA00004123"/>
    </source>
</evidence>
<dbReference type="InterPro" id="IPR038487">
    <property type="entry name" value="Mre11_capping_dom"/>
</dbReference>
<evidence type="ECO:0000256" key="12">
    <source>
        <dbReference type="ARBA" id="ARBA00023204"/>
    </source>
</evidence>
<dbReference type="eggNOG" id="KOG2310">
    <property type="taxonomic scope" value="Eukaryota"/>
</dbReference>
<evidence type="ECO:0000256" key="1">
    <source>
        <dbReference type="ARBA" id="ARBA00001936"/>
    </source>
</evidence>
<dbReference type="InterPro" id="IPR007281">
    <property type="entry name" value="Mre11_DNA-bd"/>
</dbReference>
<dbReference type="Proteomes" id="UP000054560">
    <property type="component" value="Unassembled WGS sequence"/>
</dbReference>
<dbReference type="PANTHER" id="PTHR10139">
    <property type="entry name" value="DOUBLE-STRAND BREAK REPAIR PROTEIN MRE11"/>
    <property type="match status" value="1"/>
</dbReference>
<dbReference type="CDD" id="cd00840">
    <property type="entry name" value="MPP_Mre11_N"/>
    <property type="match status" value="1"/>
</dbReference>
<dbReference type="GO" id="GO:0000723">
    <property type="term" value="P:telomere maintenance"/>
    <property type="evidence" value="ECO:0007669"/>
    <property type="project" value="TreeGrafter"/>
</dbReference>
<feature type="compositionally biased region" description="Basic residues" evidence="18">
    <location>
        <begin position="667"/>
        <end position="677"/>
    </location>
</feature>
<dbReference type="GO" id="GO:0097552">
    <property type="term" value="P:mitochondrial double-strand break repair via homologous recombination"/>
    <property type="evidence" value="ECO:0007669"/>
    <property type="project" value="TreeGrafter"/>
</dbReference>
<keyword evidence="5" id="KW-0158">Chromosome</keyword>
<dbReference type="GO" id="GO:0000724">
    <property type="term" value="P:double-strand break repair via homologous recombination"/>
    <property type="evidence" value="ECO:0007669"/>
    <property type="project" value="TreeGrafter"/>
</dbReference>
<feature type="domain" description="Mre11 DNA-binding" evidence="19">
    <location>
        <begin position="295"/>
        <end position="482"/>
    </location>
</feature>
<accession>A0A0L0GEW2</accession>
<protein>
    <recommendedName>
        <fullName evidence="16">Double-strand break repair protein</fullName>
    </recommendedName>
</protein>
<organism evidence="20 21">
    <name type="scientific">Sphaeroforma arctica JP610</name>
    <dbReference type="NCBI Taxonomy" id="667725"/>
    <lineage>
        <taxon>Eukaryota</taxon>
        <taxon>Ichthyosporea</taxon>
        <taxon>Ichthyophonida</taxon>
        <taxon>Sphaeroforma</taxon>
    </lineage>
</organism>
<keyword evidence="7" id="KW-0479">Metal-binding</keyword>
<feature type="region of interest" description="Disordered" evidence="18">
    <location>
        <begin position="416"/>
        <end position="440"/>
    </location>
</feature>
<keyword evidence="15 16" id="KW-0469">Meiosis</keyword>
<evidence type="ECO:0000256" key="8">
    <source>
        <dbReference type="ARBA" id="ARBA00022759"/>
    </source>
</evidence>
<dbReference type="GO" id="GO:0042138">
    <property type="term" value="P:meiotic DNA double-strand break formation"/>
    <property type="evidence" value="ECO:0007669"/>
    <property type="project" value="TreeGrafter"/>
</dbReference>
<dbReference type="Gene3D" id="3.30.110.110">
    <property type="entry name" value="Mre11, capping domain"/>
    <property type="match status" value="1"/>
</dbReference>
<dbReference type="RefSeq" id="XP_014160730.1">
    <property type="nucleotide sequence ID" value="XM_014305255.1"/>
</dbReference>
<dbReference type="PANTHER" id="PTHR10139:SF1">
    <property type="entry name" value="DOUBLE-STRAND BREAK REPAIR PROTEIN MRE11"/>
    <property type="match status" value="1"/>
</dbReference>
<keyword evidence="13 16" id="KW-0464">Manganese</keyword>
<dbReference type="Pfam" id="PF00149">
    <property type="entry name" value="Metallophos"/>
    <property type="match status" value="1"/>
</dbReference>
<dbReference type="GO" id="GO:0007095">
    <property type="term" value="P:mitotic G2 DNA damage checkpoint signaling"/>
    <property type="evidence" value="ECO:0007669"/>
    <property type="project" value="TreeGrafter"/>
</dbReference>
<dbReference type="InterPro" id="IPR041796">
    <property type="entry name" value="Mre11_N"/>
</dbReference>
<evidence type="ECO:0000313" key="21">
    <source>
        <dbReference type="Proteomes" id="UP000054560"/>
    </source>
</evidence>
<keyword evidence="8 16" id="KW-0255">Endonuclease</keyword>
<reference evidence="20 21" key="1">
    <citation type="submission" date="2011-02" db="EMBL/GenBank/DDBJ databases">
        <title>The Genome Sequence of Sphaeroforma arctica JP610.</title>
        <authorList>
            <consortium name="The Broad Institute Genome Sequencing Platform"/>
            <person name="Russ C."/>
            <person name="Cuomo C."/>
            <person name="Young S.K."/>
            <person name="Zeng Q."/>
            <person name="Gargeya S."/>
            <person name="Alvarado L."/>
            <person name="Berlin A."/>
            <person name="Chapman S.B."/>
            <person name="Chen Z."/>
            <person name="Freedman E."/>
            <person name="Gellesch M."/>
            <person name="Goldberg J."/>
            <person name="Griggs A."/>
            <person name="Gujja S."/>
            <person name="Heilman E."/>
            <person name="Heiman D."/>
            <person name="Howarth C."/>
            <person name="Mehta T."/>
            <person name="Neiman D."/>
            <person name="Pearson M."/>
            <person name="Roberts A."/>
            <person name="Saif S."/>
            <person name="Shea T."/>
            <person name="Shenoy N."/>
            <person name="Sisk P."/>
            <person name="Stolte C."/>
            <person name="Sykes S."/>
            <person name="White J."/>
            <person name="Yandava C."/>
            <person name="Burger G."/>
            <person name="Gray M.W."/>
            <person name="Holland P.W.H."/>
            <person name="King N."/>
            <person name="Lang F.B.F."/>
            <person name="Roger A.J."/>
            <person name="Ruiz-Trillo I."/>
            <person name="Haas B."/>
            <person name="Nusbaum C."/>
            <person name="Birren B."/>
        </authorList>
    </citation>
    <scope>NUCLEOTIDE SEQUENCE [LARGE SCALE GENOMIC DNA]</scope>
    <source>
        <strain evidence="20 21">JP610</strain>
    </source>
</reference>
<sequence length="677" mass="75949">MVAEVAPENRIRILVATDNHVGYRHEDKVRGNDALTTFEEILQIAVRKEVDLVLLGGDLFHDNDPPRAVQFAVANLLKRYCFGSKPIQIKTLATGEESDRKPFNYMDPNINISLPVFSIHGNHDDPVGKGNLAALDLLEVADTINYFGKQKSFDEFSISPILLQKGCTRIALYGLGNIKDDRLYRTFEARKVKFNTEVEGGESTFNLFVLHQNRVRHGAKNYLPENVIPTFMDLAIWGHEHESYTEAILGGQDQSTYIYQPGSSIITSLCAAETKPKHVGLLSVMRRPNEEGPVFDLEPIPLMTVRPLVIGELDLAQFEKDEGENVLDMKDTTRVEKLLTSEVKKLIAENTQKVTEEAMNLGTEVHLVKTMPLIRLKVKYNNYTPLNIPRFGQKFVDQVANPRDILSFTRVKKDSKSTKKMQIDDDEDDDPETAESERAKKEVIDLFVESMKKNIGWEGNETSENDRRAIRPAIMSEAVREYVDKQSKDSINNTVEYCRDQYAKYRRTVKRNENDDENFAPRTSNTISSDDEPPAPKAPRGRGRGGGIRARASRKRGRSFSFSPEAPPAKPKARRRTNVPSYAPENLDSDEGDDSGANSDFRIADHEEVPSISRNTHSKVRNVISIDDDDGSDDNEIIMAPSRSKAVPSKPARRPAASSSSANASGVKKRGKGRTIF</sequence>
<keyword evidence="9 16" id="KW-0227">DNA damage</keyword>
<evidence type="ECO:0000256" key="14">
    <source>
        <dbReference type="ARBA" id="ARBA00023242"/>
    </source>
</evidence>
<dbReference type="Gene3D" id="3.60.21.10">
    <property type="match status" value="1"/>
</dbReference>
<dbReference type="GeneID" id="25901525"/>
<dbReference type="Pfam" id="PF04152">
    <property type="entry name" value="Mre11_DNA_bind"/>
    <property type="match status" value="1"/>
</dbReference>
<dbReference type="SUPFAM" id="SSF56300">
    <property type="entry name" value="Metallo-dependent phosphatases"/>
    <property type="match status" value="1"/>
</dbReference>
<evidence type="ECO:0000259" key="19">
    <source>
        <dbReference type="SMART" id="SM01347"/>
    </source>
</evidence>
<evidence type="ECO:0000256" key="16">
    <source>
        <dbReference type="PIRNR" id="PIRNR000882"/>
    </source>
</evidence>
<evidence type="ECO:0000256" key="3">
    <source>
        <dbReference type="ARBA" id="ARBA00004286"/>
    </source>
</evidence>